<dbReference type="InterPro" id="IPR041307">
    <property type="entry name" value="WcbI"/>
</dbReference>
<evidence type="ECO:0000313" key="3">
    <source>
        <dbReference type="Proteomes" id="UP001549119"/>
    </source>
</evidence>
<dbReference type="EMBL" id="JBEPNW010000002">
    <property type="protein sequence ID" value="MET3869265.1"/>
    <property type="molecule type" value="Genomic_DNA"/>
</dbReference>
<feature type="domain" description="Polysaccharide biosynthesis enzyme WcbI" evidence="1">
    <location>
        <begin position="12"/>
        <end position="173"/>
    </location>
</feature>
<protein>
    <recommendedName>
        <fullName evidence="1">Polysaccharide biosynthesis enzyme WcbI domain-containing protein</fullName>
    </recommendedName>
</protein>
<gene>
    <name evidence="2" type="ORF">ABIC20_006574</name>
</gene>
<organism evidence="2 3">
    <name type="scientific">Methylobacterium radiotolerans</name>
    <dbReference type="NCBI Taxonomy" id="31998"/>
    <lineage>
        <taxon>Bacteria</taxon>
        <taxon>Pseudomonadati</taxon>
        <taxon>Pseudomonadota</taxon>
        <taxon>Alphaproteobacteria</taxon>
        <taxon>Hyphomicrobiales</taxon>
        <taxon>Methylobacteriaceae</taxon>
        <taxon>Methylobacterium</taxon>
    </lineage>
</organism>
<evidence type="ECO:0000313" key="2">
    <source>
        <dbReference type="EMBL" id="MET3869265.1"/>
    </source>
</evidence>
<evidence type="ECO:0000259" key="1">
    <source>
        <dbReference type="Pfam" id="PF18588"/>
    </source>
</evidence>
<comment type="caution">
    <text evidence="2">The sequence shown here is derived from an EMBL/GenBank/DDBJ whole genome shotgun (WGS) entry which is preliminary data.</text>
</comment>
<dbReference type="Pfam" id="PF18588">
    <property type="entry name" value="WcbI"/>
    <property type="match status" value="1"/>
</dbReference>
<reference evidence="2 3" key="1">
    <citation type="submission" date="2024-06" db="EMBL/GenBank/DDBJ databases">
        <title>Genomics of switchgrass bacterial isolates.</title>
        <authorList>
            <person name="Shade A."/>
        </authorList>
    </citation>
    <scope>NUCLEOTIDE SEQUENCE [LARGE SCALE GENOMIC DNA]</scope>
    <source>
        <strain evidence="2 3">PvP084</strain>
    </source>
</reference>
<dbReference type="Proteomes" id="UP001549119">
    <property type="component" value="Unassembled WGS sequence"/>
</dbReference>
<name>A0ABV2NSH4_9HYPH</name>
<dbReference type="Gene3D" id="3.40.50.12080">
    <property type="match status" value="1"/>
</dbReference>
<keyword evidence="3" id="KW-1185">Reference proteome</keyword>
<accession>A0ABV2NSH4</accession>
<sequence>MDLLINYDLVASNQPFNYDMLKNYDAVIYSPIQNKGIYNTSYLDEACASSGVQAIRFPWLEWHGYAVSADKGQFWGHHGWHFPDLIALGRDFEDEQSFARTAIHEFPSVQTIRHLFDVTTQRLAAQEIETDCHVRVSGFIGENFRRRRLFLTPDHPTAELYRCVVEQIEALLGRRLIPSWSPDMPELQPEERTPILPRIAAETDLAFTDTSWRCETQPLGAMSLDAFLALHFQAGRRSRDVDGAPPEVVLATASRPTWASPIDPSAGEPGPAMLPIFHQALIRGRRPAAGDMHFTGEIIATLSGHEAAEATPRQLRGAYRLRAHDWIFRS</sequence>
<proteinExistence type="predicted"/>